<dbReference type="InterPro" id="IPR050303">
    <property type="entry name" value="GatZ_KbaZ_carbometab"/>
</dbReference>
<evidence type="ECO:0000313" key="2">
    <source>
        <dbReference type="EMBL" id="AMV67962.1"/>
    </source>
</evidence>
<accession>A0ABN4NBL8</accession>
<dbReference type="EMBL" id="CP012288">
    <property type="protein sequence ID" value="AMV67962.1"/>
    <property type="molecule type" value="Genomic_DNA"/>
</dbReference>
<proteinExistence type="predicted"/>
<feature type="transmembrane region" description="Helical" evidence="1">
    <location>
        <begin position="223"/>
        <end position="243"/>
    </location>
</feature>
<dbReference type="InterPro" id="IPR004704">
    <property type="entry name" value="PTS_IID_man"/>
</dbReference>
<feature type="transmembrane region" description="Helical" evidence="1">
    <location>
        <begin position="255"/>
        <end position="273"/>
    </location>
</feature>
<evidence type="ECO:0000313" key="3">
    <source>
        <dbReference type="Proteomes" id="UP000076244"/>
    </source>
</evidence>
<organism evidence="2 3">
    <name type="scientific">Pediococcus damnosus</name>
    <dbReference type="NCBI Taxonomy" id="51663"/>
    <lineage>
        <taxon>Bacteria</taxon>
        <taxon>Bacillati</taxon>
        <taxon>Bacillota</taxon>
        <taxon>Bacilli</taxon>
        <taxon>Lactobacillales</taxon>
        <taxon>Lactobacillaceae</taxon>
        <taxon>Pediococcus</taxon>
    </lineage>
</organism>
<dbReference type="PROSITE" id="PS51108">
    <property type="entry name" value="PTS_EIID"/>
    <property type="match status" value="1"/>
</dbReference>
<gene>
    <name evidence="2" type="ORF">ADU72_2041</name>
</gene>
<keyword evidence="3" id="KW-1185">Reference proteome</keyword>
<dbReference type="PANTHER" id="PTHR32502:SF26">
    <property type="entry name" value="PHOSPHOTRANSFERASE SYSTEM SUGAR-SPECIFIC EIID COMPONENT"/>
    <property type="match status" value="1"/>
</dbReference>
<feature type="transmembrane region" description="Helical" evidence="1">
    <location>
        <begin position="138"/>
        <end position="156"/>
    </location>
</feature>
<dbReference type="PANTHER" id="PTHR32502">
    <property type="entry name" value="N-ACETYLGALACTOSAMINE PERMEASE II COMPONENT-RELATED"/>
    <property type="match status" value="1"/>
</dbReference>
<protein>
    <submittedName>
        <fullName evidence="2">PTS system, mannose-specific IID component</fullName>
    </submittedName>
</protein>
<evidence type="ECO:0000256" key="1">
    <source>
        <dbReference type="SAM" id="Phobius"/>
    </source>
</evidence>
<keyword evidence="1" id="KW-1133">Transmembrane helix</keyword>
<name>A0ABN4NBL8_9LACO</name>
<dbReference type="Pfam" id="PF03613">
    <property type="entry name" value="EIID-AGA"/>
    <property type="match status" value="1"/>
</dbReference>
<reference evidence="2 3" key="1">
    <citation type="journal article" date="2016" name="PLoS ONE">
        <title>The Identification of Novel Diagnostic Marker Genes for the Detection of Beer Spoiling Pediococcus damnosus Strains Using the BlAst Diagnostic Gene findEr.</title>
        <authorList>
            <person name="Behr J."/>
            <person name="Geissler A.J."/>
            <person name="Schmid J."/>
            <person name="Zehe A."/>
            <person name="Vogel R.F."/>
        </authorList>
    </citation>
    <scope>NUCLEOTIDE SEQUENCE [LARGE SCALE GENOMIC DNA]</scope>
    <source>
        <strain evidence="2 3">TMW 2.1535</strain>
    </source>
</reference>
<keyword evidence="1" id="KW-0472">Membrane</keyword>
<keyword evidence="1" id="KW-0812">Transmembrane</keyword>
<sequence>MMSDNQTFKLSKKDKEKVFWRYTIVGNSLFNYASIEAPSLVYALSPALRKIYKNDDDYKASLKNQYKYFNTTPIMAESLIGASLAMEEKNGIKALEPVQSLKTSLMGPFAGIGDSIFNVMLNTIIGSITGSLALSGNLVAPVLIGFVWAMIMLFGVKRPLFWGGYNSGIAIVDKFGDQLSRLTDAASVLGVTVVGSLIPTVIKIQTGLTMKTGKVSTNIQSGMLDQIMPALLPVVATFIIYKLLNNKKWTPTKCIFLVIVFALVCSFFGILTVPK</sequence>
<dbReference type="Proteomes" id="UP000076244">
    <property type="component" value="Chromosome"/>
</dbReference>